<dbReference type="EMBL" id="AMEM01000018">
    <property type="protein sequence ID" value="EKX90222.1"/>
    <property type="molecule type" value="Genomic_DNA"/>
</dbReference>
<name>L1MG51_9CORY</name>
<dbReference type="Gene3D" id="3.30.420.40">
    <property type="match status" value="2"/>
</dbReference>
<comment type="similarity">
    <text evidence="1">Belongs to the ROK (NagC/XylR) family.</text>
</comment>
<sequence length="321" mass="32514">MTSAMNKTCAIAIDIGGTKIATGFVDPTAPTTVHGRATRPTRAADGPRVVVREIIDAATSIIANANADGYVPTCVGVGAPGVVDTRTGCISYAGPTMPGWAGTDIASTLRAALDLPVSVHNDVRVMGLGEAVHGAAAGNTGDVLFVSIGTGIGGALVTGGQLPQSPHDIRGEIAYLLAPVPAGNGCDTIENIGSGPSLTRSYNTAVSGTPAKDLREVMRRYHDGEDLARRVITDSLRCVGEGLAAFINAIDVSAVVIGGGVGTLGEPILGPLRQGLRNGLLAPLCNIPIVQAALGTNAPLVGAAHMAHTDILASTHLMKEQ</sequence>
<dbReference type="Pfam" id="PF00480">
    <property type="entry name" value="ROK"/>
    <property type="match status" value="1"/>
</dbReference>
<dbReference type="AlphaFoldDB" id="L1MG51"/>
<dbReference type="OrthoDB" id="8772678at2"/>
<reference evidence="2 3" key="1">
    <citation type="submission" date="2012-05" db="EMBL/GenBank/DDBJ databases">
        <authorList>
            <person name="Weinstock G."/>
            <person name="Sodergren E."/>
            <person name="Lobos E.A."/>
            <person name="Fulton L."/>
            <person name="Fulton R."/>
            <person name="Courtney L."/>
            <person name="Fronick C."/>
            <person name="O'Laughlin M."/>
            <person name="Godfrey J."/>
            <person name="Wilson R.M."/>
            <person name="Miner T."/>
            <person name="Farmer C."/>
            <person name="Delehaunty K."/>
            <person name="Cordes M."/>
            <person name="Minx P."/>
            <person name="Tomlinson C."/>
            <person name="Chen J."/>
            <person name="Wollam A."/>
            <person name="Pepin K.H."/>
            <person name="Bhonagiri V."/>
            <person name="Zhang X."/>
            <person name="Suruliraj S."/>
            <person name="Warren W."/>
            <person name="Mitreva M."/>
            <person name="Mardis E.R."/>
            <person name="Wilson R.K."/>
        </authorList>
    </citation>
    <scope>NUCLEOTIDE SEQUENCE [LARGE SCALE GENOMIC DNA]</scope>
    <source>
        <strain evidence="2 3">F0235</strain>
    </source>
</reference>
<dbReference type="PATRIC" id="fig|1035195.3.peg.1292"/>
<dbReference type="InterPro" id="IPR000600">
    <property type="entry name" value="ROK"/>
</dbReference>
<organism evidence="2 3">
    <name type="scientific">Corynebacterium durum F0235</name>
    <dbReference type="NCBI Taxonomy" id="1035195"/>
    <lineage>
        <taxon>Bacteria</taxon>
        <taxon>Bacillati</taxon>
        <taxon>Actinomycetota</taxon>
        <taxon>Actinomycetes</taxon>
        <taxon>Mycobacteriales</taxon>
        <taxon>Corynebacteriaceae</taxon>
        <taxon>Corynebacterium</taxon>
    </lineage>
</organism>
<proteinExistence type="inferred from homology"/>
<accession>L1MG51</accession>
<gene>
    <name evidence="2" type="ORF">HMPREF9997_01437</name>
</gene>
<dbReference type="eggNOG" id="COG1940">
    <property type="taxonomic scope" value="Bacteria"/>
</dbReference>
<protein>
    <submittedName>
        <fullName evidence="2">ROK family protein</fullName>
    </submittedName>
</protein>
<evidence type="ECO:0000313" key="3">
    <source>
        <dbReference type="Proteomes" id="UP000010445"/>
    </source>
</evidence>
<dbReference type="HOGENOM" id="CLU_036604_0_4_11"/>
<dbReference type="PANTHER" id="PTHR18964:SF149">
    <property type="entry name" value="BIFUNCTIONAL UDP-N-ACETYLGLUCOSAMINE 2-EPIMERASE_N-ACETYLMANNOSAMINE KINASE"/>
    <property type="match status" value="1"/>
</dbReference>
<dbReference type="Proteomes" id="UP000010445">
    <property type="component" value="Unassembled WGS sequence"/>
</dbReference>
<evidence type="ECO:0000256" key="1">
    <source>
        <dbReference type="ARBA" id="ARBA00006479"/>
    </source>
</evidence>
<dbReference type="STRING" id="1035195.HMPREF9997_01437"/>
<dbReference type="SUPFAM" id="SSF53067">
    <property type="entry name" value="Actin-like ATPase domain"/>
    <property type="match status" value="1"/>
</dbReference>
<dbReference type="PANTHER" id="PTHR18964">
    <property type="entry name" value="ROK (REPRESSOR, ORF, KINASE) FAMILY"/>
    <property type="match status" value="1"/>
</dbReference>
<comment type="caution">
    <text evidence="2">The sequence shown here is derived from an EMBL/GenBank/DDBJ whole genome shotgun (WGS) entry which is preliminary data.</text>
</comment>
<keyword evidence="3" id="KW-1185">Reference proteome</keyword>
<evidence type="ECO:0000313" key="2">
    <source>
        <dbReference type="EMBL" id="EKX90222.1"/>
    </source>
</evidence>
<dbReference type="InterPro" id="IPR043129">
    <property type="entry name" value="ATPase_NBD"/>
</dbReference>